<dbReference type="EMBL" id="OVTA01000035">
    <property type="protein sequence ID" value="SPR99798.1"/>
    <property type="molecule type" value="Genomic_DNA"/>
</dbReference>
<name>A0A375J3N2_9BURK</name>
<organism evidence="1 2">
    <name type="scientific">Cupriavidus taiwanensis</name>
    <dbReference type="NCBI Taxonomy" id="164546"/>
    <lineage>
        <taxon>Bacteria</taxon>
        <taxon>Pseudomonadati</taxon>
        <taxon>Pseudomonadota</taxon>
        <taxon>Betaproteobacteria</taxon>
        <taxon>Burkholderiales</taxon>
        <taxon>Burkholderiaceae</taxon>
        <taxon>Cupriavidus</taxon>
    </lineage>
</organism>
<reference evidence="1 2" key="1">
    <citation type="submission" date="2018-01" db="EMBL/GenBank/DDBJ databases">
        <authorList>
            <person name="Gaut B.S."/>
            <person name="Morton B.R."/>
            <person name="Clegg M.T."/>
            <person name="Duvall M.R."/>
        </authorList>
    </citation>
    <scope>NUCLEOTIDE SEQUENCE [LARGE SCALE GENOMIC DNA]</scope>
    <source>
        <strain evidence="1">Cupriavidus taiwanensis cmp 52</strain>
    </source>
</reference>
<evidence type="ECO:0000313" key="2">
    <source>
        <dbReference type="Proteomes" id="UP000256805"/>
    </source>
</evidence>
<dbReference type="Proteomes" id="UP000256805">
    <property type="component" value="Unassembled WGS sequence"/>
</dbReference>
<protein>
    <submittedName>
        <fullName evidence="1">Uncharacterized protein</fullName>
    </submittedName>
</protein>
<gene>
    <name evidence="1" type="ORF">CBM2634_B120008</name>
</gene>
<accession>A0A375J3N2</accession>
<evidence type="ECO:0000313" key="1">
    <source>
        <dbReference type="EMBL" id="SPR99798.1"/>
    </source>
</evidence>
<sequence>MRAELEKVVVAHERATKQLHYRRPS</sequence>
<dbReference type="AlphaFoldDB" id="A0A375J3N2"/>
<proteinExistence type="predicted"/>